<dbReference type="SMART" id="SM00967">
    <property type="entry name" value="SpoU_sub_bind"/>
    <property type="match status" value="1"/>
</dbReference>
<comment type="subcellular location">
    <subcellularLocation>
        <location evidence="1">Mitochondrion</location>
    </subcellularLocation>
</comment>
<dbReference type="GO" id="GO:0016435">
    <property type="term" value="F:rRNA (guanine) methyltransferase activity"/>
    <property type="evidence" value="ECO:0007669"/>
    <property type="project" value="TreeGrafter"/>
</dbReference>
<dbReference type="InterPro" id="IPR029028">
    <property type="entry name" value="Alpha/beta_knot_MTases"/>
</dbReference>
<dbReference type="InterPro" id="IPR001537">
    <property type="entry name" value="SpoU_MeTrfase"/>
</dbReference>
<dbReference type="STRING" id="45286.A0A120K1P8"/>
<dbReference type="Pfam" id="PF08032">
    <property type="entry name" value="SpoU_sub_bind"/>
    <property type="match status" value="1"/>
</dbReference>
<dbReference type="GO" id="GO:0003723">
    <property type="term" value="F:RNA binding"/>
    <property type="evidence" value="ECO:0007669"/>
    <property type="project" value="InterPro"/>
</dbReference>
<evidence type="ECO:0000256" key="9">
    <source>
        <dbReference type="ARBA" id="ARBA00034881"/>
    </source>
</evidence>
<evidence type="ECO:0000313" key="11">
    <source>
        <dbReference type="EMBL" id="AMD19620.1"/>
    </source>
</evidence>
<evidence type="ECO:0000256" key="4">
    <source>
        <dbReference type="ARBA" id="ARBA00022603"/>
    </source>
</evidence>
<keyword evidence="3" id="KW-0698">rRNA processing</keyword>
<dbReference type="Gene3D" id="3.40.1280.10">
    <property type="match status" value="1"/>
</dbReference>
<dbReference type="PANTHER" id="PTHR46103">
    <property type="entry name" value="RRNA METHYLTRANSFERASE 1, MITOCHONDRIAL"/>
    <property type="match status" value="1"/>
</dbReference>
<dbReference type="Pfam" id="PF00588">
    <property type="entry name" value="SpoU_methylase"/>
    <property type="match status" value="1"/>
</dbReference>
<dbReference type="NCBIfam" id="TIGR00186">
    <property type="entry name" value="rRNA_methyl_3"/>
    <property type="match status" value="1"/>
</dbReference>
<dbReference type="Gene3D" id="3.30.1330.30">
    <property type="match status" value="1"/>
</dbReference>
<dbReference type="RefSeq" id="XP_017986616.1">
    <property type="nucleotide sequence ID" value="XM_018131496.1"/>
</dbReference>
<dbReference type="GeneID" id="28722825"/>
<name>A0A120K1P8_9SACH</name>
<evidence type="ECO:0000256" key="3">
    <source>
        <dbReference type="ARBA" id="ARBA00022552"/>
    </source>
</evidence>
<proteinExistence type="inferred from homology"/>
<dbReference type="Proteomes" id="UP000243052">
    <property type="component" value="Chromosome iii"/>
</dbReference>
<sequence>MLYGQFLRCFSRKVKAAVKVPNSKDFTNRPRSFDRNFPVHERKKAWERDGVQKDEWFRKKYAGVHAKQLAKEKADPYGKRASHIEKIRNEEHRNRLQYLQHKAQYAKKDAYQGLKANPLMEYLYGTNSVLAALTANKREYFSRLLYHGSLNHEIASLAKDLEIKIEETDKHRLNLLTDYGVHNNVTLECKPLQKMEISHLGACNPELGEFEYTEVFFGDQQPKPRKFLQTATKEYPLGIYLDEVVDPHNIGSIIRSAYYLGADFVVLSRKNCAPLSPVVSKVSSGAMEVLDVYTTDKPLQFIEKSKSEGGWTFVSSCLTKDIDGSSKLSKVELQDLNTMVQKSPVILVVGNEGNGIRTNIINRSDFFVQVPFGRGDKATHVDSLNVGVATAILLQNLLT</sequence>
<keyword evidence="5" id="KW-0808">Transferase</keyword>
<evidence type="ECO:0000256" key="1">
    <source>
        <dbReference type="ARBA" id="ARBA00004173"/>
    </source>
</evidence>
<dbReference type="AlphaFoldDB" id="A0A120K1P8"/>
<evidence type="ECO:0000256" key="7">
    <source>
        <dbReference type="ARBA" id="ARBA00022946"/>
    </source>
</evidence>
<dbReference type="SUPFAM" id="SSF75217">
    <property type="entry name" value="alpha/beta knot"/>
    <property type="match status" value="1"/>
</dbReference>
<keyword evidence="8" id="KW-0496">Mitochondrion</keyword>
<dbReference type="InterPro" id="IPR047182">
    <property type="entry name" value="MRM1"/>
</dbReference>
<evidence type="ECO:0000313" key="12">
    <source>
        <dbReference type="Proteomes" id="UP000243052"/>
    </source>
</evidence>
<evidence type="ECO:0000256" key="6">
    <source>
        <dbReference type="ARBA" id="ARBA00022691"/>
    </source>
</evidence>
<dbReference type="InterPro" id="IPR029064">
    <property type="entry name" value="Ribosomal_eL30-like_sf"/>
</dbReference>
<organism evidence="11 12">
    <name type="scientific">Eremothecium sinecaudum</name>
    <dbReference type="NCBI Taxonomy" id="45286"/>
    <lineage>
        <taxon>Eukaryota</taxon>
        <taxon>Fungi</taxon>
        <taxon>Dikarya</taxon>
        <taxon>Ascomycota</taxon>
        <taxon>Saccharomycotina</taxon>
        <taxon>Saccharomycetes</taxon>
        <taxon>Saccharomycetales</taxon>
        <taxon>Saccharomycetaceae</taxon>
        <taxon>Eremothecium</taxon>
    </lineage>
</organism>
<dbReference type="OrthoDB" id="270651at2759"/>
<keyword evidence="7" id="KW-0809">Transit peptide</keyword>
<gene>
    <name evidence="11" type="ORF">AW171_hschr31461</name>
</gene>
<dbReference type="InterPro" id="IPR004441">
    <property type="entry name" value="rRNA_MeTrfase_TrmH"/>
</dbReference>
<dbReference type="PANTHER" id="PTHR46103:SF1">
    <property type="entry name" value="RRNA METHYLTRANSFERASE 1, MITOCHONDRIAL"/>
    <property type="match status" value="1"/>
</dbReference>
<keyword evidence="12" id="KW-1185">Reference proteome</keyword>
<evidence type="ECO:0000256" key="8">
    <source>
        <dbReference type="ARBA" id="ARBA00023128"/>
    </source>
</evidence>
<dbReference type="CDD" id="cd18105">
    <property type="entry name" value="SpoU-like_MRM1"/>
    <property type="match status" value="1"/>
</dbReference>
<dbReference type="SUPFAM" id="SSF55315">
    <property type="entry name" value="L30e-like"/>
    <property type="match status" value="1"/>
</dbReference>
<dbReference type="InterPro" id="IPR029026">
    <property type="entry name" value="tRNA_m1G_MTases_N"/>
</dbReference>
<comment type="similarity">
    <text evidence="2">Belongs to the class IV-like SAM-binding methyltransferase superfamily. RNA methyltransferase TrmH family.</text>
</comment>
<dbReference type="EMBL" id="CP014243">
    <property type="protein sequence ID" value="AMD19620.1"/>
    <property type="molecule type" value="Genomic_DNA"/>
</dbReference>
<accession>A0A120K1P8</accession>
<protein>
    <recommendedName>
        <fullName evidence="9">rRNA methyltransferase 1, mitochondrial</fullName>
    </recommendedName>
</protein>
<evidence type="ECO:0000256" key="5">
    <source>
        <dbReference type="ARBA" id="ARBA00022679"/>
    </source>
</evidence>
<dbReference type="FunFam" id="3.40.1280.10:FF:000036">
    <property type="entry name" value="MRM1p Ribose methyltransferase"/>
    <property type="match status" value="1"/>
</dbReference>
<dbReference type="GO" id="GO:0005739">
    <property type="term" value="C:mitochondrion"/>
    <property type="evidence" value="ECO:0007669"/>
    <property type="project" value="UniProtKB-SubCell"/>
</dbReference>
<reference evidence="11 12" key="1">
    <citation type="submission" date="2016-01" db="EMBL/GenBank/DDBJ databases">
        <title>Genome sequence of the yeast Holleya sinecauda.</title>
        <authorList>
            <person name="Dietrich F.S."/>
        </authorList>
    </citation>
    <scope>NUCLEOTIDE SEQUENCE [LARGE SCALE GENOMIC DNA]</scope>
    <source>
        <strain evidence="11 12">ATCC 58844</strain>
    </source>
</reference>
<keyword evidence="6" id="KW-0949">S-adenosyl-L-methionine</keyword>
<keyword evidence="4" id="KW-0489">Methyltransferase</keyword>
<dbReference type="InterPro" id="IPR013123">
    <property type="entry name" value="SpoU_subst-bd"/>
</dbReference>
<dbReference type="InterPro" id="IPR047261">
    <property type="entry name" value="MRM1_MeTrfase_dom"/>
</dbReference>
<feature type="domain" description="RNA 2-O ribose methyltransferase substrate binding" evidence="10">
    <location>
        <begin position="122"/>
        <end position="195"/>
    </location>
</feature>
<evidence type="ECO:0000256" key="2">
    <source>
        <dbReference type="ARBA" id="ARBA00007228"/>
    </source>
</evidence>
<evidence type="ECO:0000259" key="10">
    <source>
        <dbReference type="SMART" id="SM00967"/>
    </source>
</evidence>